<organism evidence="3 4">
    <name type="scientific">Streptacidiphilus cavernicola</name>
    <dbReference type="NCBI Taxonomy" id="3342716"/>
    <lineage>
        <taxon>Bacteria</taxon>
        <taxon>Bacillati</taxon>
        <taxon>Actinomycetota</taxon>
        <taxon>Actinomycetes</taxon>
        <taxon>Kitasatosporales</taxon>
        <taxon>Streptomycetaceae</taxon>
        <taxon>Streptacidiphilus</taxon>
    </lineage>
</organism>
<proteinExistence type="predicted"/>
<reference evidence="3 4" key="1">
    <citation type="submission" date="2024-09" db="EMBL/GenBank/DDBJ databases">
        <authorList>
            <person name="Lee S.D."/>
        </authorList>
    </citation>
    <scope>NUCLEOTIDE SEQUENCE [LARGE SCALE GENOMIC DNA]</scope>
    <source>
        <strain evidence="3 4">N8-3</strain>
    </source>
</reference>
<gene>
    <name evidence="3" type="ORF">ACEZDE_05615</name>
</gene>
<comment type="caution">
    <text evidence="3">The sequence shown here is derived from an EMBL/GenBank/DDBJ whole genome shotgun (WGS) entry which is preliminary data.</text>
</comment>
<accession>A0ABV6VQT9</accession>
<keyword evidence="4" id="KW-1185">Reference proteome</keyword>
<feature type="chain" id="PRO_5046123283" evidence="2">
    <location>
        <begin position="28"/>
        <end position="52"/>
    </location>
</feature>
<evidence type="ECO:0000256" key="1">
    <source>
        <dbReference type="SAM" id="MobiDB-lite"/>
    </source>
</evidence>
<keyword evidence="2" id="KW-0732">Signal</keyword>
<protein>
    <submittedName>
        <fullName evidence="3">Uncharacterized protein</fullName>
    </submittedName>
</protein>
<dbReference type="RefSeq" id="WP_380533026.1">
    <property type="nucleotide sequence ID" value="NZ_JBHFAB010000003.1"/>
</dbReference>
<feature type="region of interest" description="Disordered" evidence="1">
    <location>
        <begin position="32"/>
        <end position="52"/>
    </location>
</feature>
<sequence>MKKILLCISTVIGTAALLFALAPQALTAPQAGVPVPRSTGTMHTNATEGGCC</sequence>
<evidence type="ECO:0000313" key="4">
    <source>
        <dbReference type="Proteomes" id="UP001592531"/>
    </source>
</evidence>
<evidence type="ECO:0000256" key="2">
    <source>
        <dbReference type="SAM" id="SignalP"/>
    </source>
</evidence>
<feature type="signal peptide" evidence="2">
    <location>
        <begin position="1"/>
        <end position="27"/>
    </location>
</feature>
<name>A0ABV6VQT9_9ACTN</name>
<feature type="compositionally biased region" description="Polar residues" evidence="1">
    <location>
        <begin position="38"/>
        <end position="52"/>
    </location>
</feature>
<dbReference type="EMBL" id="JBHFAB010000003">
    <property type="protein sequence ID" value="MFC1416116.1"/>
    <property type="molecule type" value="Genomic_DNA"/>
</dbReference>
<evidence type="ECO:0000313" key="3">
    <source>
        <dbReference type="EMBL" id="MFC1416116.1"/>
    </source>
</evidence>
<dbReference type="Proteomes" id="UP001592531">
    <property type="component" value="Unassembled WGS sequence"/>
</dbReference>